<feature type="transmembrane region" description="Helical" evidence="4">
    <location>
        <begin position="103"/>
        <end position="121"/>
    </location>
</feature>
<organism evidence="6 7">
    <name type="scientific">Acidovorax carolinensis</name>
    <dbReference type="NCBI Taxonomy" id="553814"/>
    <lineage>
        <taxon>Bacteria</taxon>
        <taxon>Pseudomonadati</taxon>
        <taxon>Pseudomonadota</taxon>
        <taxon>Betaproteobacteria</taxon>
        <taxon>Burkholderiales</taxon>
        <taxon>Comamonadaceae</taxon>
        <taxon>Acidovorax</taxon>
    </lineage>
</organism>
<feature type="domain" description="Major facilitator superfamily (MFS) profile" evidence="5">
    <location>
        <begin position="35"/>
        <end position="424"/>
    </location>
</feature>
<proteinExistence type="predicted"/>
<protein>
    <recommendedName>
        <fullName evidence="5">Major facilitator superfamily (MFS) profile domain-containing protein</fullName>
    </recommendedName>
</protein>
<feature type="transmembrane region" description="Helical" evidence="4">
    <location>
        <begin position="244"/>
        <end position="264"/>
    </location>
</feature>
<feature type="transmembrane region" description="Helical" evidence="4">
    <location>
        <begin position="186"/>
        <end position="208"/>
    </location>
</feature>
<dbReference type="InterPro" id="IPR011701">
    <property type="entry name" value="MFS"/>
</dbReference>
<dbReference type="KEGG" id="acin:CBP34_10060"/>
<feature type="transmembrane region" description="Helical" evidence="4">
    <location>
        <begin position="161"/>
        <end position="180"/>
    </location>
</feature>
<dbReference type="SUPFAM" id="SSF103473">
    <property type="entry name" value="MFS general substrate transporter"/>
    <property type="match status" value="1"/>
</dbReference>
<dbReference type="RefSeq" id="WP_094097951.1">
    <property type="nucleotide sequence ID" value="NZ_CP021361.1"/>
</dbReference>
<dbReference type="Gene3D" id="1.20.1250.20">
    <property type="entry name" value="MFS general substrate transporter like domains"/>
    <property type="match status" value="2"/>
</dbReference>
<evidence type="ECO:0000256" key="3">
    <source>
        <dbReference type="ARBA" id="ARBA00023136"/>
    </source>
</evidence>
<name>A0A240U237_9BURK</name>
<dbReference type="EMBL" id="CP021361">
    <property type="protein sequence ID" value="ART51929.1"/>
    <property type="molecule type" value="Genomic_DNA"/>
</dbReference>
<gene>
    <name evidence="6" type="ORF">CBP34_10060</name>
</gene>
<reference evidence="6 7" key="1">
    <citation type="submission" date="2017-05" db="EMBL/GenBank/DDBJ databases">
        <title>Polyphasic characterization of four soil-derived phenanthrene-degrading Acidovorax strains and proposal of Acidovorax phenanthrenivorans sp. nov.</title>
        <authorList>
            <person name="Singleton D.R."/>
            <person name="Lee J."/>
            <person name="Dickey A.N."/>
            <person name="Stroud A."/>
            <person name="Scholl E.H."/>
            <person name="Wright F.A."/>
            <person name="Aitken M.D."/>
        </authorList>
    </citation>
    <scope>NUCLEOTIDE SEQUENCE [LARGE SCALE GENOMIC DNA]</scope>
    <source>
        <strain evidence="6">NA3</strain>
    </source>
</reference>
<dbReference type="PROSITE" id="PS50850">
    <property type="entry name" value="MFS"/>
    <property type="match status" value="1"/>
</dbReference>
<evidence type="ECO:0000256" key="1">
    <source>
        <dbReference type="ARBA" id="ARBA00022692"/>
    </source>
</evidence>
<feature type="transmembrane region" description="Helical" evidence="4">
    <location>
        <begin position="35"/>
        <end position="52"/>
    </location>
</feature>
<dbReference type="GO" id="GO:0022857">
    <property type="term" value="F:transmembrane transporter activity"/>
    <property type="evidence" value="ECO:0007669"/>
    <property type="project" value="InterPro"/>
</dbReference>
<feature type="transmembrane region" description="Helical" evidence="4">
    <location>
        <begin position="311"/>
        <end position="330"/>
    </location>
</feature>
<keyword evidence="3 4" id="KW-0472">Membrane</keyword>
<evidence type="ECO:0000313" key="7">
    <source>
        <dbReference type="Proteomes" id="UP000194432"/>
    </source>
</evidence>
<dbReference type="InterPro" id="IPR036259">
    <property type="entry name" value="MFS_trans_sf"/>
</dbReference>
<evidence type="ECO:0000259" key="5">
    <source>
        <dbReference type="PROSITE" id="PS50850"/>
    </source>
</evidence>
<feature type="transmembrane region" description="Helical" evidence="4">
    <location>
        <begin position="72"/>
        <end position="91"/>
    </location>
</feature>
<sequence length="432" mass="43697">MAATPNTPSASVGAATKSAAGAAATPPRGLWQGRAAILIGLVLLGIGLRHAVTGLSPLLSDVREALGMGTAGATLIGMLPTLCFGAAGFLAPVVVRKIGAEQTALLAVALAAAGTLARPFVGSAPVFIALSVVALVGMGMGNVVGAPLVKKYFPDRQASMVTVFALLMQAGATLPAMTAIPVANALGWQASLASWGVLSLVAVVPWAIQLLKMRSAQPGAAQAGAAAAAPATQKLGLAQLVTSPVALGTALFYAMASLNIYAMLAWLPTILQQHLGLDRNAVGVAFSVYTFMTLPMAFVTPLIANKLKNPMPLAALLAAAGPLGYLGMIFGVGPAWLMTLVAGLAGGAFPLAIAMFNLRTRTTMGSASIAGFAMGIGYLAGTLGPLLGGWLYAVSGSWTTPLWVYVATVVPMAIGGMMMARPGRYLEDKFGG</sequence>
<feature type="transmembrane region" description="Helical" evidence="4">
    <location>
        <begin position="336"/>
        <end position="358"/>
    </location>
</feature>
<accession>A0A240U237</accession>
<dbReference type="Pfam" id="PF07690">
    <property type="entry name" value="MFS_1"/>
    <property type="match status" value="1"/>
</dbReference>
<evidence type="ECO:0000256" key="2">
    <source>
        <dbReference type="ARBA" id="ARBA00022989"/>
    </source>
</evidence>
<feature type="transmembrane region" description="Helical" evidence="4">
    <location>
        <begin position="370"/>
        <end position="390"/>
    </location>
</feature>
<dbReference type="Proteomes" id="UP000194432">
    <property type="component" value="Chromosome 1"/>
</dbReference>
<dbReference type="PANTHER" id="PTHR23523">
    <property type="match status" value="1"/>
</dbReference>
<keyword evidence="2 4" id="KW-1133">Transmembrane helix</keyword>
<evidence type="ECO:0000256" key="4">
    <source>
        <dbReference type="SAM" id="Phobius"/>
    </source>
</evidence>
<dbReference type="PANTHER" id="PTHR23523:SF2">
    <property type="entry name" value="2-NITROIMIDAZOLE TRANSPORTER"/>
    <property type="match status" value="1"/>
</dbReference>
<dbReference type="InterPro" id="IPR020846">
    <property type="entry name" value="MFS_dom"/>
</dbReference>
<feature type="transmembrane region" description="Helical" evidence="4">
    <location>
        <begin position="284"/>
        <end position="304"/>
    </location>
</feature>
<dbReference type="InterPro" id="IPR052524">
    <property type="entry name" value="MFS_Cyanate_Porter"/>
</dbReference>
<feature type="transmembrane region" description="Helical" evidence="4">
    <location>
        <begin position="127"/>
        <end position="149"/>
    </location>
</feature>
<evidence type="ECO:0000313" key="6">
    <source>
        <dbReference type="EMBL" id="ART51929.1"/>
    </source>
</evidence>
<keyword evidence="1 4" id="KW-0812">Transmembrane</keyword>
<feature type="transmembrane region" description="Helical" evidence="4">
    <location>
        <begin position="402"/>
        <end position="420"/>
    </location>
</feature>
<dbReference type="AlphaFoldDB" id="A0A240U237"/>
<keyword evidence="7" id="KW-1185">Reference proteome</keyword>